<keyword evidence="2" id="KW-1003">Cell membrane</keyword>
<dbReference type="AlphaFoldDB" id="A0A3S0KJ84"/>
<accession>A0A3S0KJ84</accession>
<sequence length="827" mass="91812">MLSQNLRLAWHFFQQQKSASYQRLLRWTQGILMIFIITLSLTSNSIQDYLQNNLQGLLGADAVISQQPMLTPQQLSALSKLTNKIATTQQVSTTLTHGAQWQQAKLKAVDDSYPLQGELLTATTLHGAGQVTKGGPNTGDIWLDARLFASLSLNIGDVIVIAGQDFIVSRVLVHEPDRLMEGHSVAMRAMINPADMNGLGFSAELIRHRYLVNADTEQTKQLIKWQQEYLPAAKVYHKKGNHPLALFWQRTENFLGLASIILFFMAAIAIEQLTQIHMKKDQYFSAICMSLGASKLTGVQVSMFKWLLGIATLLPAVLLLSTAAHWSIVNWLGGTFSDLQWSWDLWPVVRSVAAISLVFAVFHAPVWVSLYKNSVGRLFHNNNSGLSHWFSKVCSVLVLSGVAVSYSDNGLLTLMMVSAIVITIGLMIIMSWSSLTLGEKLTQQISGLIPFALFMMKQRILSKSTQIIGVGLSAFMLLFTLMLLKDLGASMSSYQREHDGNVIVSQATQGQMTHIQTWAKQNAINIRQSKPYMYAKLVAVNEQSLAAFTQKPSDSLATLSNAIRLHWTQVIPANNRVVSGQWWQSNTQDWQQVSIEQEIMTDLGLTLGDSLTFVVGQQSIKFTIAASHEFKPGGGSMTFWVQMPPAALAHIDGAHFNMASMELNDQQFHLLTPLWQKFPTLRMTSLKEMTARFDNILAMITKVISGFSLMIILLASVVILASVNALELKEKKKNSIIMSFGFTRGTCFKLNIIEWLVTAGITAAGAILGTYIAGLLIYQSQFSLTYQPDFIWLLLTLSLILCSVTCFGIYASRHSLRSSVRTLMSEA</sequence>
<dbReference type="Pfam" id="PF02687">
    <property type="entry name" value="FtsX"/>
    <property type="match status" value="1"/>
</dbReference>
<evidence type="ECO:0000313" key="9">
    <source>
        <dbReference type="Proteomes" id="UP000282060"/>
    </source>
</evidence>
<dbReference type="InterPro" id="IPR003838">
    <property type="entry name" value="ABC3_permease_C"/>
</dbReference>
<keyword evidence="9" id="KW-1185">Reference proteome</keyword>
<dbReference type="GO" id="GO:0005886">
    <property type="term" value="C:plasma membrane"/>
    <property type="evidence" value="ECO:0007669"/>
    <property type="project" value="UniProtKB-SubCell"/>
</dbReference>
<comment type="caution">
    <text evidence="8">The sequence shown here is derived from an EMBL/GenBank/DDBJ whole genome shotgun (WGS) entry which is preliminary data.</text>
</comment>
<keyword evidence="4 6" id="KW-1133">Transmembrane helix</keyword>
<evidence type="ECO:0000256" key="6">
    <source>
        <dbReference type="SAM" id="Phobius"/>
    </source>
</evidence>
<evidence type="ECO:0000256" key="4">
    <source>
        <dbReference type="ARBA" id="ARBA00022989"/>
    </source>
</evidence>
<evidence type="ECO:0000256" key="2">
    <source>
        <dbReference type="ARBA" id="ARBA00022475"/>
    </source>
</evidence>
<evidence type="ECO:0000256" key="3">
    <source>
        <dbReference type="ARBA" id="ARBA00022692"/>
    </source>
</evidence>
<feature type="transmembrane region" description="Helical" evidence="6">
    <location>
        <begin position="703"/>
        <end position="726"/>
    </location>
</feature>
<feature type="transmembrane region" description="Helical" evidence="6">
    <location>
        <begin position="752"/>
        <end position="778"/>
    </location>
</feature>
<feature type="transmembrane region" description="Helical" evidence="6">
    <location>
        <begin position="254"/>
        <end position="270"/>
    </location>
</feature>
<feature type="domain" description="ABC3 transporter permease C-terminal" evidence="7">
    <location>
        <begin position="707"/>
        <end position="819"/>
    </location>
</feature>
<evidence type="ECO:0000256" key="5">
    <source>
        <dbReference type="ARBA" id="ARBA00023136"/>
    </source>
</evidence>
<protein>
    <submittedName>
        <fullName evidence="8">FtsX-like permease family protein</fullName>
    </submittedName>
</protein>
<dbReference type="Proteomes" id="UP000282060">
    <property type="component" value="Unassembled WGS sequence"/>
</dbReference>
<keyword evidence="3 6" id="KW-0812">Transmembrane</keyword>
<evidence type="ECO:0000313" key="8">
    <source>
        <dbReference type="EMBL" id="RTR32137.1"/>
    </source>
</evidence>
<dbReference type="EMBL" id="RXNV01000004">
    <property type="protein sequence ID" value="RTR32137.1"/>
    <property type="molecule type" value="Genomic_DNA"/>
</dbReference>
<feature type="transmembrane region" description="Helical" evidence="6">
    <location>
        <begin position="389"/>
        <end position="406"/>
    </location>
</feature>
<feature type="transmembrane region" description="Helical" evidence="6">
    <location>
        <begin position="790"/>
        <end position="811"/>
    </location>
</feature>
<dbReference type="InterPro" id="IPR038766">
    <property type="entry name" value="Membrane_comp_ABC_pdt"/>
</dbReference>
<dbReference type="OrthoDB" id="5292592at2"/>
<name>A0A3S0KJ84_9GAMM</name>
<proteinExistence type="predicted"/>
<dbReference type="PANTHER" id="PTHR30287">
    <property type="entry name" value="MEMBRANE COMPONENT OF PREDICTED ABC SUPERFAMILY METABOLITE UPTAKE TRANSPORTER"/>
    <property type="match status" value="1"/>
</dbReference>
<feature type="transmembrane region" description="Helical" evidence="6">
    <location>
        <begin position="348"/>
        <end position="368"/>
    </location>
</feature>
<organism evidence="8 9">
    <name type="scientific">Shewanella atlantica</name>
    <dbReference type="NCBI Taxonomy" id="271099"/>
    <lineage>
        <taxon>Bacteria</taxon>
        <taxon>Pseudomonadati</taxon>
        <taxon>Pseudomonadota</taxon>
        <taxon>Gammaproteobacteria</taxon>
        <taxon>Alteromonadales</taxon>
        <taxon>Shewanellaceae</taxon>
        <taxon>Shewanella</taxon>
    </lineage>
</organism>
<evidence type="ECO:0000256" key="1">
    <source>
        <dbReference type="ARBA" id="ARBA00004651"/>
    </source>
</evidence>
<feature type="transmembrane region" description="Helical" evidence="6">
    <location>
        <begin position="465"/>
        <end position="484"/>
    </location>
</feature>
<reference evidence="8 9" key="1">
    <citation type="submission" date="2018-12" db="EMBL/GenBank/DDBJ databases">
        <authorList>
            <person name="Yu L."/>
        </authorList>
    </citation>
    <scope>NUCLEOTIDE SEQUENCE [LARGE SCALE GENOMIC DNA]</scope>
    <source>
        <strain evidence="8 9">HAW-EB5</strain>
    </source>
</reference>
<feature type="transmembrane region" description="Helical" evidence="6">
    <location>
        <begin position="306"/>
        <end position="328"/>
    </location>
</feature>
<comment type="subcellular location">
    <subcellularLocation>
        <location evidence="1">Cell membrane</location>
        <topology evidence="1">Multi-pass membrane protein</topology>
    </subcellularLocation>
</comment>
<feature type="transmembrane region" description="Helical" evidence="6">
    <location>
        <begin position="412"/>
        <end position="432"/>
    </location>
</feature>
<evidence type="ECO:0000259" key="7">
    <source>
        <dbReference type="Pfam" id="PF02687"/>
    </source>
</evidence>
<gene>
    <name evidence="8" type="ORF">EKG39_11940</name>
</gene>
<dbReference type="PANTHER" id="PTHR30287:SF1">
    <property type="entry name" value="INNER MEMBRANE PROTEIN"/>
    <property type="match status" value="1"/>
</dbReference>
<keyword evidence="5 6" id="KW-0472">Membrane</keyword>